<organism evidence="2 3">
    <name type="scientific">Marinibaculum pumilum</name>
    <dbReference type="NCBI Taxonomy" id="1766165"/>
    <lineage>
        <taxon>Bacteria</taxon>
        <taxon>Pseudomonadati</taxon>
        <taxon>Pseudomonadota</taxon>
        <taxon>Alphaproteobacteria</taxon>
        <taxon>Rhodospirillales</taxon>
        <taxon>Rhodospirillaceae</taxon>
        <taxon>Marinibaculum</taxon>
    </lineage>
</organism>
<dbReference type="RefSeq" id="WP_379904685.1">
    <property type="nucleotide sequence ID" value="NZ_JBHRTR010000035.1"/>
</dbReference>
<name>A0ABV7L5W0_9PROT</name>
<dbReference type="InterPro" id="IPR016990">
    <property type="entry name" value="UCP032162_TM"/>
</dbReference>
<evidence type="ECO:0000256" key="1">
    <source>
        <dbReference type="SAM" id="Phobius"/>
    </source>
</evidence>
<keyword evidence="1" id="KW-0812">Transmembrane</keyword>
<dbReference type="PIRSF" id="PIRSF032162">
    <property type="entry name" value="UCP032162_imp"/>
    <property type="match status" value="1"/>
</dbReference>
<accession>A0ABV7L5W0</accession>
<proteinExistence type="predicted"/>
<keyword evidence="1" id="KW-0472">Membrane</keyword>
<evidence type="ECO:0000313" key="2">
    <source>
        <dbReference type="EMBL" id="MFC3229964.1"/>
    </source>
</evidence>
<evidence type="ECO:0000313" key="3">
    <source>
        <dbReference type="Proteomes" id="UP001595528"/>
    </source>
</evidence>
<keyword evidence="3" id="KW-1185">Reference proteome</keyword>
<sequence length="185" mass="20139">MSETDTGPQAGAPRRLGPCPDPGALPAAGLHFDAVLHPHRSLGPTGFLVLMGVLAALSFTAGIAFLSMGAWPVFGFFGLDVALVYAAFRLNYRTGRAFQTVQLSQTELLVRDVDPRGRVRSWRFEPTWLRVELEEPAGPRSTLALRSHGGTLVIGAFLTPEEKEDFVRALRDALRQRRDALPGSC</sequence>
<dbReference type="EMBL" id="JBHRTR010000035">
    <property type="protein sequence ID" value="MFC3229964.1"/>
    <property type="molecule type" value="Genomic_DNA"/>
</dbReference>
<feature type="transmembrane region" description="Helical" evidence="1">
    <location>
        <begin position="47"/>
        <end position="65"/>
    </location>
</feature>
<dbReference type="InterPro" id="IPR019253">
    <property type="entry name" value="DUF2244_TM"/>
</dbReference>
<reference evidence="3" key="1">
    <citation type="journal article" date="2019" name="Int. J. Syst. Evol. Microbiol.">
        <title>The Global Catalogue of Microorganisms (GCM) 10K type strain sequencing project: providing services to taxonomists for standard genome sequencing and annotation.</title>
        <authorList>
            <consortium name="The Broad Institute Genomics Platform"/>
            <consortium name="The Broad Institute Genome Sequencing Center for Infectious Disease"/>
            <person name="Wu L."/>
            <person name="Ma J."/>
        </authorList>
    </citation>
    <scope>NUCLEOTIDE SEQUENCE [LARGE SCALE GENOMIC DNA]</scope>
    <source>
        <strain evidence="3">KCTC 42964</strain>
    </source>
</reference>
<dbReference type="Pfam" id="PF10003">
    <property type="entry name" value="DUF2244"/>
    <property type="match status" value="1"/>
</dbReference>
<gene>
    <name evidence="2" type="ORF">ACFOGJ_22125</name>
</gene>
<protein>
    <submittedName>
        <fullName evidence="2">DUF2244 domain-containing protein</fullName>
    </submittedName>
</protein>
<feature type="transmembrane region" description="Helical" evidence="1">
    <location>
        <begin position="71"/>
        <end position="88"/>
    </location>
</feature>
<comment type="caution">
    <text evidence="2">The sequence shown here is derived from an EMBL/GenBank/DDBJ whole genome shotgun (WGS) entry which is preliminary data.</text>
</comment>
<dbReference type="Proteomes" id="UP001595528">
    <property type="component" value="Unassembled WGS sequence"/>
</dbReference>
<keyword evidence="1" id="KW-1133">Transmembrane helix</keyword>